<dbReference type="Proteomes" id="UP001257948">
    <property type="component" value="Unassembled WGS sequence"/>
</dbReference>
<sequence length="137" mass="15587">MTWSTDPQLGRGWAFPPRWEDTDGEARVAQSEGADRVKEALRLLLRTELGSRVMRPTFGVGVERYVFEPRTGDVCHRLASAVERALMLWEPRVIVEETQAVPSGEADDRIDVRIVYRTDRHSRPDNLVLPFWVGSPA</sequence>
<dbReference type="Pfam" id="PF04965">
    <property type="entry name" value="GPW_gp25"/>
    <property type="match status" value="1"/>
</dbReference>
<feature type="domain" description="IraD/Gp25-like" evidence="2">
    <location>
        <begin position="32"/>
        <end position="118"/>
    </location>
</feature>
<keyword evidence="4" id="KW-1185">Reference proteome</keyword>
<name>A0ABU3M0M4_9ACTN</name>
<dbReference type="InterPro" id="IPR007048">
    <property type="entry name" value="IraD/Gp25-like"/>
</dbReference>
<evidence type="ECO:0000313" key="3">
    <source>
        <dbReference type="EMBL" id="MDT7844928.1"/>
    </source>
</evidence>
<evidence type="ECO:0000256" key="1">
    <source>
        <dbReference type="SAM" id="MobiDB-lite"/>
    </source>
</evidence>
<dbReference type="SUPFAM" id="SSF160719">
    <property type="entry name" value="gpW/gp25-like"/>
    <property type="match status" value="1"/>
</dbReference>
<dbReference type="Gene3D" id="3.10.450.40">
    <property type="match status" value="1"/>
</dbReference>
<dbReference type="RefSeq" id="WP_314204835.1">
    <property type="nucleotide sequence ID" value="NZ_JAVTLL010000022.1"/>
</dbReference>
<organism evidence="3 4">
    <name type="scientific">Streptomyces justiciae</name>
    <dbReference type="NCBI Taxonomy" id="2780140"/>
    <lineage>
        <taxon>Bacteria</taxon>
        <taxon>Bacillati</taxon>
        <taxon>Actinomycetota</taxon>
        <taxon>Actinomycetes</taxon>
        <taxon>Kitasatosporales</taxon>
        <taxon>Streptomycetaceae</taxon>
        <taxon>Streptomyces</taxon>
    </lineage>
</organism>
<protein>
    <submittedName>
        <fullName evidence="3">GPW/gp25 family protein</fullName>
    </submittedName>
</protein>
<proteinExistence type="predicted"/>
<accession>A0ABU3M0M4</accession>
<evidence type="ECO:0000313" key="4">
    <source>
        <dbReference type="Proteomes" id="UP001257948"/>
    </source>
</evidence>
<dbReference type="EMBL" id="JAVTLL010000022">
    <property type="protein sequence ID" value="MDT7844928.1"/>
    <property type="molecule type" value="Genomic_DNA"/>
</dbReference>
<gene>
    <name evidence="3" type="ORF">RQC66_29840</name>
</gene>
<comment type="caution">
    <text evidence="3">The sequence shown here is derived from an EMBL/GenBank/DDBJ whole genome shotgun (WGS) entry which is preliminary data.</text>
</comment>
<reference evidence="4" key="1">
    <citation type="submission" date="2023-07" db="EMBL/GenBank/DDBJ databases">
        <title>Draft genome sequence of the endophytic actinobacterium Streptomyces justiciae WPN32, a potential antibiotic producer.</title>
        <authorList>
            <person name="Yasawong M."/>
            <person name="Pana W."/>
            <person name="Ganta P."/>
            <person name="Santapan N."/>
            <person name="Songngamsuk T."/>
            <person name="Phatcharaharikarn M."/>
            <person name="Kerdtoob S."/>
            <person name="Nantapong N."/>
        </authorList>
    </citation>
    <scope>NUCLEOTIDE SEQUENCE [LARGE SCALE GENOMIC DNA]</scope>
    <source>
        <strain evidence="4">WPN32</strain>
    </source>
</reference>
<feature type="region of interest" description="Disordered" evidence="1">
    <location>
        <begin position="1"/>
        <end position="22"/>
    </location>
</feature>
<evidence type="ECO:0000259" key="2">
    <source>
        <dbReference type="Pfam" id="PF04965"/>
    </source>
</evidence>